<proteinExistence type="predicted"/>
<protein>
    <recommendedName>
        <fullName evidence="5">RxLR effector candidate protein</fullName>
    </recommendedName>
</protein>
<organism evidence="3 4">
    <name type="scientific">Hyaloperonospora arabidopsidis (strain Emoy2)</name>
    <name type="common">Downy mildew agent</name>
    <name type="synonym">Peronospora arabidopsidis</name>
    <dbReference type="NCBI Taxonomy" id="559515"/>
    <lineage>
        <taxon>Eukaryota</taxon>
        <taxon>Sar</taxon>
        <taxon>Stramenopiles</taxon>
        <taxon>Oomycota</taxon>
        <taxon>Peronosporomycetes</taxon>
        <taxon>Peronosporales</taxon>
        <taxon>Peronosporaceae</taxon>
        <taxon>Hyaloperonospora</taxon>
    </lineage>
</organism>
<evidence type="ECO:0000313" key="3">
    <source>
        <dbReference type="EnsemblProtists" id="HpaP806765"/>
    </source>
</evidence>
<dbReference type="Proteomes" id="UP000011713">
    <property type="component" value="Unassembled WGS sequence"/>
</dbReference>
<dbReference type="EMBL" id="JH598343">
    <property type="status" value="NOT_ANNOTATED_CDS"/>
    <property type="molecule type" value="Genomic_DNA"/>
</dbReference>
<reference evidence="3" key="2">
    <citation type="submission" date="2015-06" db="UniProtKB">
        <authorList>
            <consortium name="EnsemblProtists"/>
        </authorList>
    </citation>
    <scope>IDENTIFICATION</scope>
    <source>
        <strain evidence="3">Emoy2</strain>
    </source>
</reference>
<dbReference type="EnsemblProtists" id="HpaT806764">
    <property type="protein sequence ID" value="HpaP806764"/>
    <property type="gene ID" value="HpaG806764"/>
</dbReference>
<dbReference type="OMA" id="HEYPREK"/>
<reference evidence="4" key="1">
    <citation type="journal article" date="2010" name="Science">
        <title>Signatures of adaptation to obligate biotrophy in the Hyaloperonospora arabidopsidis genome.</title>
        <authorList>
            <person name="Baxter L."/>
            <person name="Tripathy S."/>
            <person name="Ishaque N."/>
            <person name="Boot N."/>
            <person name="Cabral A."/>
            <person name="Kemen E."/>
            <person name="Thines M."/>
            <person name="Ah-Fong A."/>
            <person name="Anderson R."/>
            <person name="Badejoko W."/>
            <person name="Bittner-Eddy P."/>
            <person name="Boore J.L."/>
            <person name="Chibucos M.C."/>
            <person name="Coates M."/>
            <person name="Dehal P."/>
            <person name="Delehaunty K."/>
            <person name="Dong S."/>
            <person name="Downton P."/>
            <person name="Dumas B."/>
            <person name="Fabro G."/>
            <person name="Fronick C."/>
            <person name="Fuerstenberg S.I."/>
            <person name="Fulton L."/>
            <person name="Gaulin E."/>
            <person name="Govers F."/>
            <person name="Hughes L."/>
            <person name="Humphray S."/>
            <person name="Jiang R.H."/>
            <person name="Judelson H."/>
            <person name="Kamoun S."/>
            <person name="Kyung K."/>
            <person name="Meijer H."/>
            <person name="Minx P."/>
            <person name="Morris P."/>
            <person name="Nelson J."/>
            <person name="Phuntumart V."/>
            <person name="Qutob D."/>
            <person name="Rehmany A."/>
            <person name="Rougon-Cardoso A."/>
            <person name="Ryden P."/>
            <person name="Torto-Alalibo T."/>
            <person name="Studholme D."/>
            <person name="Wang Y."/>
            <person name="Win J."/>
            <person name="Wood J."/>
            <person name="Clifton S.W."/>
            <person name="Rogers J."/>
            <person name="Van den Ackerveken G."/>
            <person name="Jones J.D."/>
            <person name="McDowell J.M."/>
            <person name="Beynon J."/>
            <person name="Tyler B.M."/>
        </authorList>
    </citation>
    <scope>NUCLEOTIDE SEQUENCE [LARGE SCALE GENOMIC DNA]</scope>
    <source>
        <strain evidence="4">Emoy2</strain>
    </source>
</reference>
<keyword evidence="2" id="KW-0732">Signal</keyword>
<accession>M4BK33</accession>
<evidence type="ECO:0008006" key="5">
    <source>
        <dbReference type="Google" id="ProtNLM"/>
    </source>
</evidence>
<feature type="signal peptide" evidence="2">
    <location>
        <begin position="1"/>
        <end position="23"/>
    </location>
</feature>
<dbReference type="AlphaFoldDB" id="M4BK33"/>
<dbReference type="VEuPathDB" id="FungiDB:HpaG806764"/>
<keyword evidence="4" id="KW-1185">Reference proteome</keyword>
<dbReference type="EnsemblProtists" id="HpaT806765">
    <property type="protein sequence ID" value="HpaP806765"/>
    <property type="gene ID" value="HpaG806765"/>
</dbReference>
<evidence type="ECO:0000256" key="1">
    <source>
        <dbReference type="SAM" id="MobiDB-lite"/>
    </source>
</evidence>
<dbReference type="HOGENOM" id="CLU_1345454_0_0_1"/>
<dbReference type="InParanoid" id="M4BK33"/>
<feature type="region of interest" description="Disordered" evidence="1">
    <location>
        <begin position="24"/>
        <end position="43"/>
    </location>
</feature>
<evidence type="ECO:0000256" key="2">
    <source>
        <dbReference type="SAM" id="SignalP"/>
    </source>
</evidence>
<name>M4BK33_HYAAE</name>
<sequence>MKLYHPLLFVIAASLGTARSTLASGGMETPASGAQEPESSSATKFLKTRSTNDHDEDRKFASTQFNRVIKFLKDNFTPANPRDQLEPRDTPKEAFKILKLDKKKIYHDARIRKKDVVKFFSSRKFRAWFEHVKQYRGPDAYEDMFKCLDVIFGKENIKTMIEKMQKAKKTRELGKKFEAERLKRDENIKKWFDLVKAIAETEKP</sequence>
<feature type="chain" id="PRO_5009704498" description="RxLR effector candidate protein" evidence="2">
    <location>
        <begin position="24"/>
        <end position="204"/>
    </location>
</feature>
<evidence type="ECO:0000313" key="4">
    <source>
        <dbReference type="Proteomes" id="UP000011713"/>
    </source>
</evidence>